<feature type="region of interest" description="Disordered" evidence="1">
    <location>
        <begin position="580"/>
        <end position="643"/>
    </location>
</feature>
<dbReference type="EMBL" id="OW240913">
    <property type="protein sequence ID" value="CAH2245614.1"/>
    <property type="molecule type" value="Genomic_DNA"/>
</dbReference>
<feature type="region of interest" description="Disordered" evidence="1">
    <location>
        <begin position="660"/>
        <end position="744"/>
    </location>
</feature>
<feature type="region of interest" description="Disordered" evidence="1">
    <location>
        <begin position="404"/>
        <end position="443"/>
    </location>
</feature>
<feature type="compositionally biased region" description="Basic and acidic residues" evidence="1">
    <location>
        <begin position="1443"/>
        <end position="1474"/>
    </location>
</feature>
<feature type="compositionally biased region" description="Polar residues" evidence="1">
    <location>
        <begin position="1615"/>
        <end position="1642"/>
    </location>
</feature>
<feature type="region of interest" description="Disordered" evidence="1">
    <location>
        <begin position="1127"/>
        <end position="1153"/>
    </location>
</feature>
<feature type="compositionally biased region" description="Basic and acidic residues" evidence="1">
    <location>
        <begin position="673"/>
        <end position="682"/>
    </location>
</feature>
<feature type="compositionally biased region" description="Polar residues" evidence="1">
    <location>
        <begin position="182"/>
        <end position="198"/>
    </location>
</feature>
<evidence type="ECO:0000313" key="3">
    <source>
        <dbReference type="Proteomes" id="UP001295444"/>
    </source>
</evidence>
<dbReference type="Proteomes" id="UP001295444">
    <property type="component" value="Chromosome 02"/>
</dbReference>
<protein>
    <recommendedName>
        <fullName evidence="4">Retinitis pigmentosa 1-like 1 protein</fullName>
    </recommendedName>
</protein>
<feature type="compositionally biased region" description="Low complexity" evidence="1">
    <location>
        <begin position="548"/>
        <end position="563"/>
    </location>
</feature>
<dbReference type="PANTHER" id="PTHR23005">
    <property type="entry name" value="RETINITIS PIGMENTOSA 1 PROTEIN"/>
    <property type="match status" value="1"/>
</dbReference>
<feature type="compositionally biased region" description="Basic residues" evidence="1">
    <location>
        <begin position="721"/>
        <end position="734"/>
    </location>
</feature>
<feature type="compositionally biased region" description="Polar residues" evidence="1">
    <location>
        <begin position="495"/>
        <end position="513"/>
    </location>
</feature>
<feature type="compositionally biased region" description="Basic and acidic residues" evidence="1">
    <location>
        <begin position="1543"/>
        <end position="1552"/>
    </location>
</feature>
<organism evidence="2 3">
    <name type="scientific">Pelobates cultripes</name>
    <name type="common">Western spadefoot toad</name>
    <dbReference type="NCBI Taxonomy" id="61616"/>
    <lineage>
        <taxon>Eukaryota</taxon>
        <taxon>Metazoa</taxon>
        <taxon>Chordata</taxon>
        <taxon>Craniata</taxon>
        <taxon>Vertebrata</taxon>
        <taxon>Euteleostomi</taxon>
        <taxon>Amphibia</taxon>
        <taxon>Batrachia</taxon>
        <taxon>Anura</taxon>
        <taxon>Pelobatoidea</taxon>
        <taxon>Pelobatidae</taxon>
        <taxon>Pelobates</taxon>
    </lineage>
</organism>
<feature type="region of interest" description="Disordered" evidence="1">
    <location>
        <begin position="326"/>
        <end position="362"/>
    </location>
</feature>
<feature type="compositionally biased region" description="Basic residues" evidence="1">
    <location>
        <begin position="1244"/>
        <end position="1253"/>
    </location>
</feature>
<feature type="compositionally biased region" description="Polar residues" evidence="1">
    <location>
        <begin position="328"/>
        <end position="341"/>
    </location>
</feature>
<evidence type="ECO:0008006" key="4">
    <source>
        <dbReference type="Google" id="ProtNLM"/>
    </source>
</evidence>
<feature type="region of interest" description="Disordered" evidence="1">
    <location>
        <begin position="493"/>
        <end position="563"/>
    </location>
</feature>
<evidence type="ECO:0000313" key="2">
    <source>
        <dbReference type="EMBL" id="CAH2245614.1"/>
    </source>
</evidence>
<feature type="compositionally biased region" description="Acidic residues" evidence="1">
    <location>
        <begin position="1508"/>
        <end position="1522"/>
    </location>
</feature>
<feature type="compositionally biased region" description="Basic and acidic residues" evidence="1">
    <location>
        <begin position="1493"/>
        <end position="1507"/>
    </location>
</feature>
<dbReference type="GO" id="GO:0005930">
    <property type="term" value="C:axoneme"/>
    <property type="evidence" value="ECO:0007669"/>
    <property type="project" value="TreeGrafter"/>
</dbReference>
<reference evidence="2" key="1">
    <citation type="submission" date="2022-03" db="EMBL/GenBank/DDBJ databases">
        <authorList>
            <person name="Alioto T."/>
            <person name="Alioto T."/>
            <person name="Gomez Garrido J."/>
        </authorList>
    </citation>
    <scope>NUCLEOTIDE SEQUENCE</scope>
</reference>
<gene>
    <name evidence="2" type="ORF">PECUL_23A040258</name>
</gene>
<dbReference type="PANTHER" id="PTHR23005:SF3">
    <property type="entry name" value="RETINITIS PIGMENTOSA 1-LIKE 1 PROTEIN"/>
    <property type="match status" value="1"/>
</dbReference>
<feature type="compositionally biased region" description="Basic and acidic residues" evidence="1">
    <location>
        <begin position="1677"/>
        <end position="1687"/>
    </location>
</feature>
<feature type="compositionally biased region" description="Low complexity" evidence="1">
    <location>
        <begin position="162"/>
        <end position="172"/>
    </location>
</feature>
<feature type="compositionally biased region" description="Basic and acidic residues" evidence="1">
    <location>
        <begin position="1379"/>
        <end position="1406"/>
    </location>
</feature>
<feature type="region of interest" description="Disordered" evidence="1">
    <location>
        <begin position="1240"/>
        <end position="1298"/>
    </location>
</feature>
<name>A0AAD1R905_PELCU</name>
<feature type="region of interest" description="Disordered" evidence="1">
    <location>
        <begin position="1372"/>
        <end position="1698"/>
    </location>
</feature>
<evidence type="ECO:0000256" key="1">
    <source>
        <dbReference type="SAM" id="MobiDB-lite"/>
    </source>
</evidence>
<keyword evidence="3" id="KW-1185">Reference proteome</keyword>
<feature type="compositionally biased region" description="Acidic residues" evidence="1">
    <location>
        <begin position="1688"/>
        <end position="1698"/>
    </location>
</feature>
<sequence length="1698" mass="187818">MSPVNSGFASFTNECPHMKSEDGAHSLVNDDIEKKVHVNKDGSLSVEMKVRFRLLNEETLQWSTQIKKSSTLGKTKCEQLCLCDDEDCLETKKEMNSEFYSETDDSFYPCDADSYSSKIYDPESKDMYCANCGMQCQDYNIWKNPMHSNQPEEDYIKRRTWQTRSSASSTSSHRNLKKNQKRSINSSHTMSSEEYTERIIQTSSSYSETRENRGTRVTYSAVSQCTSRHSQSVTSNTAVTSENECTHIEEGGNKTCPSLRSSSSLQHQCSEPFYGTANLESQNGSFEDYVETSSRPCSNSEDNCIQRISVISQSTAPHQKCHRRLNKKVSTSAKSLQSSMSCGEESDKNTRSTPIKNIRGISNEKGMNLEDTYDTECADHSMVNGKESNEMFCDGENNEFALKSSRTDVSDYEKSSRASSRMTETSNKKSLQKGRSGQGNEQGSCKSICSSLLSKQNSDILDNASNGLYGGQERLQKASSPTESNANLLTKKRQQTLQSNNSLQTVSSITESNSFHEQDNPSKPCSPEIPRDSQQNQDDCISEEGKVSLPNSRPSSKSQSCSSKCNCISYPENGNLYSMSSRVSTVSEQRSKHSESSGPCNHGSTNVTIEEQIDSNVKPDCHSQNADVSSKASDSEFECTYSPSPPKGCPINRHLRLSKFKHSSGSVSSEQGKTIEKGEKSVSSRSSTPGSKGIEASRASTETCKKIKNSINNSTEEINSKKRKNSSSSSKRKLKSENVDNDNKIHSELIPSALPNVSSEEVVHEWLRKIPSRTMVVDYEVEDCQTKVCQESHCEILNKDQEDVKSYKDLVLETQVCNLAENEGTTSITNISDNNITPDVKNEKKDENEALNEAQTNNIKGSSVPIYSTCDLKTLPSTIHTSVQIMKALLSSSQESKFDRCNSLPEVSPVKGQRLSNSAKVLISCLASLQLLDENPIDPTKKANEVNKPKYTELMNIFQAMWADGLPSKVAADIKPGKIYSREDELTPVSSSGVDVNSGFGGSGDGSIVGGGECPVVAEKAEEGVLIKAAMNTKTTNNITSAAQHADSTVQNTLTKDCEKPACHGEAESLYVDENMNEKKINHRDCLPEEESRSSVVENLTNGSCNNVNGDETVNLEHSICSNDKLNNLSHTEKNPESNESNSQETNCINSPSECQSTVVSSDSIGNSETTIDKQSYEADPVWVLKLLKKIENTFMTHYVDAMNEFKVRWNLEDNDNLDEMIAELKSEVSQRIQRSISSELKKIQTRAGHKVPRPPDESSRRKSSLQAEERRKRLQSMHKRSNGENRENGTNDLSCETDEEDMTFSASFGNDLNGQSNGEEFCPCETCIKKKRILKLEKPKAVIVDAPIIKAFDLQHILKMKKDYNECTNGDTTSPTVEKCKTETDDPGVDEKGCLTHSETEDHPNWAKSGCSIGEDETAGHNGHASETDGNKDSTANNVQGEVDKNIEYTGTDVKHDEDMAEKLEENNNKQLEKSSSSASLSAKMLTLGCSPEHETTDICEENQHDEQEEGSTDINEDPNVDQDPISVVKNEEMKEDSENGDELKTENREGEEPEESYEGDVNCKENDMNEMSSNENIDGEDTELLDANNLDQHSLITQNGSAEDADGDYIGIKNSTGETSPNRDSNSSGSKQCQMYPVSSSEDERGDSECTSPIGNCKNDAMGRMTVNKTGSFKQSERTSRKDSQDETIDQDDFDF</sequence>
<feature type="compositionally biased region" description="Low complexity" evidence="1">
    <location>
        <begin position="1475"/>
        <end position="1484"/>
    </location>
</feature>
<feature type="compositionally biased region" description="Basic and acidic residues" evidence="1">
    <location>
        <begin position="405"/>
        <end position="416"/>
    </location>
</feature>
<feature type="region of interest" description="Disordered" evidence="1">
    <location>
        <begin position="160"/>
        <end position="198"/>
    </location>
</feature>
<feature type="compositionally biased region" description="Polar residues" evidence="1">
    <location>
        <begin position="622"/>
        <end position="632"/>
    </location>
</feature>
<feature type="compositionally biased region" description="Polar residues" evidence="1">
    <location>
        <begin position="596"/>
        <end position="609"/>
    </location>
</feature>
<feature type="compositionally biased region" description="Polar residues" evidence="1">
    <location>
        <begin position="1138"/>
        <end position="1153"/>
    </location>
</feature>
<feature type="compositionally biased region" description="Polar residues" evidence="1">
    <location>
        <begin position="1591"/>
        <end position="1603"/>
    </location>
</feature>
<feature type="compositionally biased region" description="Basic and acidic residues" evidence="1">
    <location>
        <begin position="735"/>
        <end position="744"/>
    </location>
</feature>
<dbReference type="GO" id="GO:0060041">
    <property type="term" value="P:retina development in camera-type eye"/>
    <property type="evidence" value="ECO:0007669"/>
    <property type="project" value="TreeGrafter"/>
</dbReference>
<dbReference type="GO" id="GO:0042461">
    <property type="term" value="P:photoreceptor cell development"/>
    <property type="evidence" value="ECO:0007669"/>
    <property type="project" value="TreeGrafter"/>
</dbReference>
<accession>A0AAD1R905</accession>
<proteinExistence type="predicted"/>
<feature type="compositionally biased region" description="Polar residues" evidence="1">
    <location>
        <begin position="417"/>
        <end position="443"/>
    </location>
</feature>
<dbReference type="GO" id="GO:0035082">
    <property type="term" value="P:axoneme assembly"/>
    <property type="evidence" value="ECO:0007669"/>
    <property type="project" value="TreeGrafter"/>
</dbReference>